<feature type="domain" description="Protein kinase" evidence="2">
    <location>
        <begin position="15"/>
        <end position="278"/>
    </location>
</feature>
<dbReference type="GO" id="GO:0004672">
    <property type="term" value="F:protein kinase activity"/>
    <property type="evidence" value="ECO:0007669"/>
    <property type="project" value="InterPro"/>
</dbReference>
<dbReference type="GO" id="GO:0120147">
    <property type="term" value="F:formylglycine-generating oxidase activity"/>
    <property type="evidence" value="ECO:0007669"/>
    <property type="project" value="TreeGrafter"/>
</dbReference>
<dbReference type="SUPFAM" id="SSF56112">
    <property type="entry name" value="Protein kinase-like (PK-like)"/>
    <property type="match status" value="1"/>
</dbReference>
<dbReference type="KEGG" id="uam:UABAM_06524"/>
<dbReference type="Proteomes" id="UP000326354">
    <property type="component" value="Chromosome"/>
</dbReference>
<accession>A0A5S9ITZ7</accession>
<feature type="region of interest" description="Disordered" evidence="1">
    <location>
        <begin position="753"/>
        <end position="776"/>
    </location>
</feature>
<dbReference type="InterPro" id="IPR008271">
    <property type="entry name" value="Ser/Thr_kinase_AS"/>
</dbReference>
<dbReference type="EMBL" id="AP019860">
    <property type="protein sequence ID" value="BBM88108.1"/>
    <property type="molecule type" value="Genomic_DNA"/>
</dbReference>
<dbReference type="InterPro" id="IPR042095">
    <property type="entry name" value="SUMF_sf"/>
</dbReference>
<reference evidence="3 4" key="1">
    <citation type="submission" date="2019-08" db="EMBL/GenBank/DDBJ databases">
        <title>Complete genome sequence of Candidatus Uab amorphum.</title>
        <authorList>
            <person name="Shiratori T."/>
            <person name="Suzuki S."/>
            <person name="Kakizawa Y."/>
            <person name="Ishida K."/>
        </authorList>
    </citation>
    <scope>NUCLEOTIDE SEQUENCE [LARGE SCALE GENOMIC DNA]</scope>
    <source>
        <strain evidence="3 4">SRT547</strain>
    </source>
</reference>
<dbReference type="GO" id="GO:0005524">
    <property type="term" value="F:ATP binding"/>
    <property type="evidence" value="ECO:0007669"/>
    <property type="project" value="InterPro"/>
</dbReference>
<feature type="region of interest" description="Disordered" evidence="1">
    <location>
        <begin position="403"/>
        <end position="471"/>
    </location>
</feature>
<evidence type="ECO:0000256" key="1">
    <source>
        <dbReference type="SAM" id="MobiDB-lite"/>
    </source>
</evidence>
<feature type="compositionally biased region" description="Acidic residues" evidence="1">
    <location>
        <begin position="445"/>
        <end position="466"/>
    </location>
</feature>
<evidence type="ECO:0000259" key="2">
    <source>
        <dbReference type="PROSITE" id="PS50011"/>
    </source>
</evidence>
<proteinExistence type="predicted"/>
<evidence type="ECO:0000313" key="4">
    <source>
        <dbReference type="Proteomes" id="UP000326354"/>
    </source>
</evidence>
<keyword evidence="4" id="KW-1185">Reference proteome</keyword>
<dbReference type="OrthoDB" id="127412at2"/>
<feature type="compositionally biased region" description="Basic and acidic residues" evidence="1">
    <location>
        <begin position="766"/>
        <end position="776"/>
    </location>
</feature>
<dbReference type="CDD" id="cd14014">
    <property type="entry name" value="STKc_PknB_like"/>
    <property type="match status" value="1"/>
</dbReference>
<feature type="compositionally biased region" description="Low complexity" evidence="1">
    <location>
        <begin position="753"/>
        <end position="764"/>
    </location>
</feature>
<dbReference type="PROSITE" id="PS50011">
    <property type="entry name" value="PROTEIN_KINASE_DOM"/>
    <property type="match status" value="1"/>
</dbReference>
<dbReference type="Gene3D" id="1.10.510.10">
    <property type="entry name" value="Transferase(Phosphotransferase) domain 1"/>
    <property type="match status" value="1"/>
</dbReference>
<dbReference type="Pfam" id="PF03781">
    <property type="entry name" value="FGE-sulfatase"/>
    <property type="match status" value="1"/>
</dbReference>
<dbReference type="RefSeq" id="WP_151972294.1">
    <property type="nucleotide sequence ID" value="NZ_AP019860.1"/>
</dbReference>
<dbReference type="SUPFAM" id="SSF56436">
    <property type="entry name" value="C-type lectin-like"/>
    <property type="match status" value="1"/>
</dbReference>
<dbReference type="InterPro" id="IPR016187">
    <property type="entry name" value="CTDL_fold"/>
</dbReference>
<dbReference type="InterPro" id="IPR000719">
    <property type="entry name" value="Prot_kinase_dom"/>
</dbReference>
<feature type="compositionally biased region" description="Acidic residues" evidence="1">
    <location>
        <begin position="410"/>
        <end position="431"/>
    </location>
</feature>
<dbReference type="Pfam" id="PF00069">
    <property type="entry name" value="Pkinase"/>
    <property type="match status" value="1"/>
</dbReference>
<dbReference type="InterPro" id="IPR005532">
    <property type="entry name" value="SUMF_dom"/>
</dbReference>
<organism evidence="3 4">
    <name type="scientific">Uabimicrobium amorphum</name>
    <dbReference type="NCBI Taxonomy" id="2596890"/>
    <lineage>
        <taxon>Bacteria</taxon>
        <taxon>Pseudomonadati</taxon>
        <taxon>Planctomycetota</taxon>
        <taxon>Candidatus Uabimicrobiia</taxon>
        <taxon>Candidatus Uabimicrobiales</taxon>
        <taxon>Candidatus Uabimicrobiaceae</taxon>
        <taxon>Candidatus Uabimicrobium</taxon>
    </lineage>
</organism>
<protein>
    <recommendedName>
        <fullName evidence="2">Protein kinase domain-containing protein</fullName>
    </recommendedName>
</protein>
<name>A0A5S9ITZ7_UABAM</name>
<dbReference type="InterPro" id="IPR051043">
    <property type="entry name" value="Sulfatase_Mod_Factor_Kinase"/>
</dbReference>
<sequence length="820" mass="92828">MGKPPFHEGDIVKNYVIDKQFNVGGMGAVYNVKHENILIKAPFSDSGDVLLAQFKEEVKALQQLSHPGIVGILDADIHAEIPWYTMEFIQGETLRAYINREAPISSLRSLKLLYHITDSIAHAHTQSKPIWHLDIKPENICFREDKPVVLDFGLARFGRSATNILGPHGTLLYMAPEQLDLRGRPDARADVYALGVLFYEMLTGHPPFGKITEVCYENKRIDCMEKILDLGLRCPAVDGVAPCIGKILDKTLAKKQEDRYQHAGEMLEDIQDALREYIEKYVAKYEKTKNYSQAARVLQEGFDQGLVEREELERVLQLEKEQQQKSLEEIFSSATGHSNFQKSLDFIIDLVQRYKLESDVQTKQDIYATLQKVLQAEENESWMLLLEKINTVKDSLVQMIPSSVKRSSEDVEVEATDDELDEVDEVEDGSANDDSHIDEQQPSVEMEEQDANTEVAEQELDTENEEQDSKVSEVVFEEETQVIEVPPADIADYVASSLAMKDEPEVEKEDVHLKTSDFEVILEQSQALKAENGLSDLQMQIKLPNGFHWFDDNHIICEKDESLLVYIPGGEFIMGNDEASGQIEKPEHRVYLDGFFIDKYLTTWRQFLMFCDATGHTKPAPPKWGIYEEHPVVNISWLDAKAYCIWAGKILATEAQWEKGAKGGIWLDGDETQQQKNPYAKRTYPWGNSLPDENGTWLANYNEEPHYGRNRGQKSTSRVGSFSKGASPYGCLDMAGNVWEWCKDWYGESYYAKSPSKNPKGPSKQDATKIDPSKGDIGKVLRGGSWYTGKKFLRTTARRCRNPEGRGGSCGMRGVCNIAK</sequence>
<evidence type="ECO:0000313" key="3">
    <source>
        <dbReference type="EMBL" id="BBM88108.1"/>
    </source>
</evidence>
<dbReference type="Gene3D" id="3.90.1580.10">
    <property type="entry name" value="paralog of FGE (formylglycine-generating enzyme)"/>
    <property type="match status" value="1"/>
</dbReference>
<gene>
    <name evidence="3" type="ORF">UABAM_06524</name>
</gene>
<dbReference type="PANTHER" id="PTHR23150:SF19">
    <property type="entry name" value="FORMYLGLYCINE-GENERATING ENZYME"/>
    <property type="match status" value="1"/>
</dbReference>
<dbReference type="PROSITE" id="PS00108">
    <property type="entry name" value="PROTEIN_KINASE_ST"/>
    <property type="match status" value="1"/>
</dbReference>
<dbReference type="PANTHER" id="PTHR23150">
    <property type="entry name" value="SULFATASE MODIFYING FACTOR 1, 2"/>
    <property type="match status" value="1"/>
</dbReference>
<dbReference type="InterPro" id="IPR011009">
    <property type="entry name" value="Kinase-like_dom_sf"/>
</dbReference>
<dbReference type="AlphaFoldDB" id="A0A5S9ITZ7"/>
<dbReference type="SMART" id="SM00220">
    <property type="entry name" value="S_TKc"/>
    <property type="match status" value="1"/>
</dbReference>